<sequence length="211" mass="23417">MNILQYITTNSDTIDNNPQGYLDMVHSVLSAEFAKNEENSTACKKNCFTSLANKVYATLAFAKSEAERGNSNNLLVANTSTPFNDRAFFVRGLNTPKENDQSKNGFVTFLSMVAFSGQRLIVGCVPQVAVFHPAKRYRQAVESKAIDSKNLLVELSAMIYLFKAVSRLDLRNTSKPISSFPCYTVRIKANSLEQAKAKVCPFFAVKEVVYA</sequence>
<dbReference type="EMBL" id="JAJUPA010000018">
    <property type="protein sequence ID" value="MCQ9630984.1"/>
    <property type="molecule type" value="Genomic_DNA"/>
</dbReference>
<name>A0ABT1WZS3_ACTSU</name>
<keyword evidence="2" id="KW-1185">Reference proteome</keyword>
<evidence type="ECO:0000313" key="1">
    <source>
        <dbReference type="EMBL" id="MCQ9630984.1"/>
    </source>
</evidence>
<gene>
    <name evidence="1" type="ORF">LZL92_11950</name>
</gene>
<dbReference type="GeneID" id="34291340"/>
<organism evidence="1 2">
    <name type="scientific">Actinobacillus suis</name>
    <dbReference type="NCBI Taxonomy" id="716"/>
    <lineage>
        <taxon>Bacteria</taxon>
        <taxon>Pseudomonadati</taxon>
        <taxon>Pseudomonadota</taxon>
        <taxon>Gammaproteobacteria</taxon>
        <taxon>Pasteurellales</taxon>
        <taxon>Pasteurellaceae</taxon>
        <taxon>Actinobacillus</taxon>
    </lineage>
</organism>
<protein>
    <submittedName>
        <fullName evidence="1">Ash family protein</fullName>
    </submittedName>
</protein>
<evidence type="ECO:0000313" key="2">
    <source>
        <dbReference type="Proteomes" id="UP001206331"/>
    </source>
</evidence>
<dbReference type="RefSeq" id="WP_014991323.1">
    <property type="nucleotide sequence ID" value="NZ_CP090556.1"/>
</dbReference>
<dbReference type="Pfam" id="PF10554">
    <property type="entry name" value="Phage_ASH"/>
    <property type="match status" value="1"/>
</dbReference>
<dbReference type="InterPro" id="IPR018880">
    <property type="entry name" value="Phage_P4_Ash"/>
</dbReference>
<accession>A0ABT1WZS3</accession>
<dbReference type="Proteomes" id="UP001206331">
    <property type="component" value="Unassembled WGS sequence"/>
</dbReference>
<proteinExistence type="predicted"/>
<comment type="caution">
    <text evidence="1">The sequence shown here is derived from an EMBL/GenBank/DDBJ whole genome shotgun (WGS) entry which is preliminary data.</text>
</comment>
<reference evidence="1 2" key="1">
    <citation type="submission" date="2021-12" db="EMBL/GenBank/DDBJ databases">
        <title>Identification and characterization of A. suis stains in western Canada.</title>
        <authorList>
            <person name="Kulathunga D.G.R.S."/>
            <person name="De Oliveira Costa M."/>
        </authorList>
    </citation>
    <scope>NUCLEOTIDE SEQUENCE [LARGE SCALE GENOMIC DNA]</scope>
    <source>
        <strain evidence="1 2">18_292</strain>
    </source>
</reference>